<keyword evidence="4" id="KW-1185">Reference proteome</keyword>
<sequence length="139" mass="15030">MTTSESKAAADIERTRAEIGETVQALAAKADVKARAQRKLGEVRNRFAGRADRMGARPGPTAGKAGAGLAALATAAVAAWLWRRRRMRHRSAWQRAAHLARTRAHAKRGGLMRARARTGPAARMAAVRTHSGRGRYGLR</sequence>
<proteinExistence type="predicted"/>
<name>A0A7W3N041_9ACTN</name>
<dbReference type="InterPro" id="IPR022062">
    <property type="entry name" value="DUF3618"/>
</dbReference>
<feature type="compositionally biased region" description="Basic residues" evidence="1">
    <location>
        <begin position="100"/>
        <end position="116"/>
    </location>
</feature>
<evidence type="ECO:0000256" key="2">
    <source>
        <dbReference type="SAM" id="Phobius"/>
    </source>
</evidence>
<feature type="transmembrane region" description="Helical" evidence="2">
    <location>
        <begin position="62"/>
        <end position="82"/>
    </location>
</feature>
<dbReference type="AlphaFoldDB" id="A0A7W3N041"/>
<feature type="region of interest" description="Disordered" evidence="1">
    <location>
        <begin position="100"/>
        <end position="139"/>
    </location>
</feature>
<protein>
    <submittedName>
        <fullName evidence="3">Type IV secretory pathway TrbL component</fullName>
    </submittedName>
</protein>
<evidence type="ECO:0000256" key="1">
    <source>
        <dbReference type="SAM" id="MobiDB-lite"/>
    </source>
</evidence>
<feature type="compositionally biased region" description="Basic residues" evidence="1">
    <location>
        <begin position="130"/>
        <end position="139"/>
    </location>
</feature>
<evidence type="ECO:0000313" key="4">
    <source>
        <dbReference type="Proteomes" id="UP000539313"/>
    </source>
</evidence>
<dbReference type="RefSeq" id="WP_119730822.1">
    <property type="nucleotide sequence ID" value="NZ_JACJII010000001.1"/>
</dbReference>
<keyword evidence="2" id="KW-0812">Transmembrane</keyword>
<dbReference type="Pfam" id="PF12277">
    <property type="entry name" value="DUF3618"/>
    <property type="match status" value="1"/>
</dbReference>
<dbReference type="EMBL" id="JACJII010000001">
    <property type="protein sequence ID" value="MBA9005073.1"/>
    <property type="molecule type" value="Genomic_DNA"/>
</dbReference>
<accession>A0A7W3N041</accession>
<evidence type="ECO:0000313" key="3">
    <source>
        <dbReference type="EMBL" id="MBA9005073.1"/>
    </source>
</evidence>
<organism evidence="3 4">
    <name type="scientific">Thermomonospora cellulosilytica</name>
    <dbReference type="NCBI Taxonomy" id="1411118"/>
    <lineage>
        <taxon>Bacteria</taxon>
        <taxon>Bacillati</taxon>
        <taxon>Actinomycetota</taxon>
        <taxon>Actinomycetes</taxon>
        <taxon>Streptosporangiales</taxon>
        <taxon>Thermomonosporaceae</taxon>
        <taxon>Thermomonospora</taxon>
    </lineage>
</organism>
<gene>
    <name evidence="3" type="ORF">HNR21_003955</name>
</gene>
<comment type="caution">
    <text evidence="3">The sequence shown here is derived from an EMBL/GenBank/DDBJ whole genome shotgun (WGS) entry which is preliminary data.</text>
</comment>
<keyword evidence="2" id="KW-1133">Transmembrane helix</keyword>
<keyword evidence="2" id="KW-0472">Membrane</keyword>
<dbReference type="Proteomes" id="UP000539313">
    <property type="component" value="Unassembled WGS sequence"/>
</dbReference>
<reference evidence="3 4" key="1">
    <citation type="submission" date="2020-08" db="EMBL/GenBank/DDBJ databases">
        <title>Sequencing the genomes of 1000 actinobacteria strains.</title>
        <authorList>
            <person name="Klenk H.-P."/>
        </authorList>
    </citation>
    <scope>NUCLEOTIDE SEQUENCE [LARGE SCALE GENOMIC DNA]</scope>
    <source>
        <strain evidence="3 4">DSM 45823</strain>
    </source>
</reference>